<name>A0ACC7N7K8_9BURK</name>
<evidence type="ECO:0000313" key="1">
    <source>
        <dbReference type="EMBL" id="MFM0102750.1"/>
    </source>
</evidence>
<accession>A0ACC7N7K8</accession>
<dbReference type="EMBL" id="JAQQDW010000005">
    <property type="protein sequence ID" value="MFM0102750.1"/>
    <property type="molecule type" value="Genomic_DNA"/>
</dbReference>
<reference evidence="1 2" key="1">
    <citation type="journal article" date="2024" name="Chem. Sci.">
        <title>Discovery of megapolipeptins by genome mining of a Burkholderiales bacteria collection.</title>
        <authorList>
            <person name="Paulo B.S."/>
            <person name="Recchia M.J.J."/>
            <person name="Lee S."/>
            <person name="Fergusson C.H."/>
            <person name="Romanowski S.B."/>
            <person name="Hernandez A."/>
            <person name="Krull N."/>
            <person name="Liu D.Y."/>
            <person name="Cavanagh H."/>
            <person name="Bos A."/>
            <person name="Gray C.A."/>
            <person name="Murphy B.T."/>
            <person name="Linington R.G."/>
            <person name="Eustaquio A.S."/>
        </authorList>
    </citation>
    <scope>NUCLEOTIDE SEQUENCE [LARGE SCALE GENOMIC DNA]</scope>
    <source>
        <strain evidence="1 2">RL18-126-BIB-B</strain>
    </source>
</reference>
<comment type="caution">
    <text evidence="1">The sequence shown here is derived from an EMBL/GenBank/DDBJ whole genome shotgun (WGS) entry which is preliminary data.</text>
</comment>
<sequence length="72" mass="8143">MDKRQRGYDAALWLQRSHAAASTGTALDKPIRFKHLSAQPQGYQQISPHKLGITLSDRNGLDRRQRCSPDAR</sequence>
<proteinExistence type="predicted"/>
<keyword evidence="2" id="KW-1185">Reference proteome</keyword>
<organism evidence="1 2">
    <name type="scientific">Paraburkholderia rhynchosiae</name>
    <dbReference type="NCBI Taxonomy" id="487049"/>
    <lineage>
        <taxon>Bacteria</taxon>
        <taxon>Pseudomonadati</taxon>
        <taxon>Pseudomonadota</taxon>
        <taxon>Betaproteobacteria</taxon>
        <taxon>Burkholderiales</taxon>
        <taxon>Burkholderiaceae</taxon>
        <taxon>Paraburkholderia</taxon>
    </lineage>
</organism>
<protein>
    <submittedName>
        <fullName evidence="1">Uncharacterized protein</fullName>
    </submittedName>
</protein>
<dbReference type="Proteomes" id="UP001629235">
    <property type="component" value="Unassembled WGS sequence"/>
</dbReference>
<gene>
    <name evidence="1" type="ORF">PQR01_04435</name>
</gene>
<evidence type="ECO:0000313" key="2">
    <source>
        <dbReference type="Proteomes" id="UP001629235"/>
    </source>
</evidence>